<feature type="domain" description="KTSC" evidence="1">
    <location>
        <begin position="13"/>
        <end position="73"/>
    </location>
</feature>
<dbReference type="AlphaFoldDB" id="A0AA41HC78"/>
<accession>A0AA41HC78</accession>
<name>A0AA41HC78_9BURK</name>
<evidence type="ECO:0000313" key="5">
    <source>
        <dbReference type="Proteomes" id="UP001162889"/>
    </source>
</evidence>
<dbReference type="RefSeq" id="WP_217942749.1">
    <property type="nucleotide sequence ID" value="NZ_JAHTGR010000006.1"/>
</dbReference>
<keyword evidence="5" id="KW-1185">Reference proteome</keyword>
<dbReference type="InterPro" id="IPR025309">
    <property type="entry name" value="KTSC_dom"/>
</dbReference>
<dbReference type="EMBL" id="JALJZU010000001">
    <property type="protein sequence ID" value="MCP2007040.1"/>
    <property type="molecule type" value="Genomic_DNA"/>
</dbReference>
<gene>
    <name evidence="2" type="ORF">KVP70_13530</name>
    <name evidence="3" type="ORF">L1274_000728</name>
</gene>
<evidence type="ECO:0000259" key="1">
    <source>
        <dbReference type="Pfam" id="PF13619"/>
    </source>
</evidence>
<evidence type="ECO:0000313" key="3">
    <source>
        <dbReference type="EMBL" id="MCP2007040.1"/>
    </source>
</evidence>
<organism evidence="2 4">
    <name type="scientific">Duganella violaceipulchra</name>
    <dbReference type="NCBI Taxonomy" id="2849652"/>
    <lineage>
        <taxon>Bacteria</taxon>
        <taxon>Pseudomonadati</taxon>
        <taxon>Pseudomonadota</taxon>
        <taxon>Betaproteobacteria</taxon>
        <taxon>Burkholderiales</taxon>
        <taxon>Oxalobacteraceae</taxon>
        <taxon>Telluria group</taxon>
        <taxon>Duganella</taxon>
    </lineage>
</organism>
<sequence length="241" mass="26260">MSATPSITMQPVNSSQFAAYGHSPELNLLAIQFHPKKTGVVDTYHYQNVDAAMFAEFQAAESAGSFFIQRIKKFPDLFPFVKLDAAALAAPVAAAPTHRPYRDQLAASLSGREYPFGLTKDEQGQAKAAGLLVIFGASDDLMEFRGATNSEFDCYGGGTALIDAKGVLPERENIEEDAELKDYFAREPATRKVEAMWAAEPGYSWTYHTDVPHATFEIIEDGTPYCRGIVIDVADLAPVAP</sequence>
<proteinExistence type="predicted"/>
<reference evidence="2" key="1">
    <citation type="submission" date="2021-07" db="EMBL/GenBank/DDBJ databases">
        <title>Characterization of violacein-producing bacteria and related species.</title>
        <authorList>
            <person name="Wilson H.S."/>
            <person name="De Leon M.E."/>
        </authorList>
    </citation>
    <scope>NUCLEOTIDE SEQUENCE</scope>
    <source>
        <strain evidence="2">HSC-15S17</strain>
    </source>
</reference>
<dbReference type="Proteomes" id="UP001162889">
    <property type="component" value="Unassembled WGS sequence"/>
</dbReference>
<dbReference type="Pfam" id="PF13619">
    <property type="entry name" value="KTSC"/>
    <property type="match status" value="1"/>
</dbReference>
<evidence type="ECO:0000313" key="4">
    <source>
        <dbReference type="Proteomes" id="UP001155901"/>
    </source>
</evidence>
<comment type="caution">
    <text evidence="2">The sequence shown here is derived from an EMBL/GenBank/DDBJ whole genome shotgun (WGS) entry which is preliminary data.</text>
</comment>
<protein>
    <submittedName>
        <fullName evidence="2">KTSC domain-containing protein</fullName>
    </submittedName>
</protein>
<reference evidence="3" key="2">
    <citation type="submission" date="2022-03" db="EMBL/GenBank/DDBJ databases">
        <title>Genome Encyclopedia of Bacteria and Archaea VI: Functional Genomics of Type Strains.</title>
        <authorList>
            <person name="Whitman W."/>
        </authorList>
    </citation>
    <scope>NUCLEOTIDE SEQUENCE</scope>
    <source>
        <strain evidence="3">HSC-15S17</strain>
    </source>
</reference>
<evidence type="ECO:0000313" key="2">
    <source>
        <dbReference type="EMBL" id="MBV6321964.1"/>
    </source>
</evidence>
<dbReference type="Proteomes" id="UP001155901">
    <property type="component" value="Unassembled WGS sequence"/>
</dbReference>
<dbReference type="EMBL" id="JAHTGR010000006">
    <property type="protein sequence ID" value="MBV6321964.1"/>
    <property type="molecule type" value="Genomic_DNA"/>
</dbReference>